<dbReference type="EC" id="2.4.2.19" evidence="3"/>
<feature type="domain" description="Quinolinate phosphoribosyl transferase C-terminal" evidence="7">
    <location>
        <begin position="108"/>
        <end position="282"/>
    </location>
</feature>
<dbReference type="Gene3D" id="3.90.1170.20">
    <property type="entry name" value="Quinolinate phosphoribosyl transferase, N-terminal domain"/>
    <property type="match status" value="1"/>
</dbReference>
<dbReference type="InterPro" id="IPR036068">
    <property type="entry name" value="Nicotinate_pribotase-like_C"/>
</dbReference>
<evidence type="ECO:0000256" key="3">
    <source>
        <dbReference type="ARBA" id="ARBA00011944"/>
    </source>
</evidence>
<dbReference type="InterPro" id="IPR002638">
    <property type="entry name" value="Quinolinate_PRibosylTrfase_C"/>
</dbReference>
<accession>A0A0F9L9E8</accession>
<evidence type="ECO:0000256" key="6">
    <source>
        <dbReference type="ARBA" id="ARBA00022679"/>
    </source>
</evidence>
<dbReference type="PANTHER" id="PTHR32179">
    <property type="entry name" value="NICOTINATE-NUCLEOTIDE PYROPHOSPHORYLASE [CARBOXYLATING]"/>
    <property type="match status" value="1"/>
</dbReference>
<reference evidence="9" key="1">
    <citation type="journal article" date="2015" name="Nature">
        <title>Complex archaea that bridge the gap between prokaryotes and eukaryotes.</title>
        <authorList>
            <person name="Spang A."/>
            <person name="Saw J.H."/>
            <person name="Jorgensen S.L."/>
            <person name="Zaremba-Niedzwiedzka K."/>
            <person name="Martijn J."/>
            <person name="Lind A.E."/>
            <person name="van Eijk R."/>
            <person name="Schleper C."/>
            <person name="Guy L."/>
            <person name="Ettema T.J."/>
        </authorList>
    </citation>
    <scope>NUCLEOTIDE SEQUENCE</scope>
</reference>
<dbReference type="InterPro" id="IPR004393">
    <property type="entry name" value="NadC"/>
</dbReference>
<dbReference type="PANTHER" id="PTHR32179:SF3">
    <property type="entry name" value="NICOTINATE-NUCLEOTIDE PYROPHOSPHORYLASE [CARBOXYLATING]"/>
    <property type="match status" value="1"/>
</dbReference>
<dbReference type="GO" id="GO:0005737">
    <property type="term" value="C:cytoplasm"/>
    <property type="evidence" value="ECO:0007669"/>
    <property type="project" value="TreeGrafter"/>
</dbReference>
<evidence type="ECO:0000256" key="5">
    <source>
        <dbReference type="ARBA" id="ARBA00022676"/>
    </source>
</evidence>
<dbReference type="SUPFAM" id="SSF54675">
    <property type="entry name" value="Nicotinate/Quinolinate PRTase N-terminal domain-like"/>
    <property type="match status" value="1"/>
</dbReference>
<dbReference type="InterPro" id="IPR022412">
    <property type="entry name" value="Quinolinate_PRibosylTrfase_N"/>
</dbReference>
<dbReference type="EMBL" id="LAZR01007631">
    <property type="protein sequence ID" value="KKM83991.1"/>
    <property type="molecule type" value="Genomic_DNA"/>
</dbReference>
<dbReference type="Pfam" id="PF02749">
    <property type="entry name" value="QRPTase_N"/>
    <property type="match status" value="1"/>
</dbReference>
<evidence type="ECO:0000256" key="2">
    <source>
        <dbReference type="ARBA" id="ARBA00009400"/>
    </source>
</evidence>
<dbReference type="InterPro" id="IPR013785">
    <property type="entry name" value="Aldolase_TIM"/>
</dbReference>
<dbReference type="Gene3D" id="3.20.20.70">
    <property type="entry name" value="Aldolase class I"/>
    <property type="match status" value="1"/>
</dbReference>
<keyword evidence="6" id="KW-0808">Transferase</keyword>
<dbReference type="InterPro" id="IPR027277">
    <property type="entry name" value="NadC/ModD"/>
</dbReference>
<sequence>MNYNKIVIEQKLKDFLQEDCMYFDVSSKVIPENAQTSAKIIAKSTGYVSGLEILKILFKILNLSANFLKEDGEEVSEGDIILELKGNIRDILLGERTGLNLITHMSAITSTARKFVKLIKDSGKNVKIACTRKTIPGMRIFEKMAAELGQADVHRFGLDDMILLKDSHLRYYKGDVGKLLKDMKKKASFTKKIEIEVEKVEDALIAAKNGADIIMLDNFSPDMVEDAINLLKNNNIRDKVIIEVSGGINPENIVDYLLSEPDLISSGVLTQFPSEQVDFSLRFD</sequence>
<organism evidence="9">
    <name type="scientific">marine sediment metagenome</name>
    <dbReference type="NCBI Taxonomy" id="412755"/>
    <lineage>
        <taxon>unclassified sequences</taxon>
        <taxon>metagenomes</taxon>
        <taxon>ecological metagenomes</taxon>
    </lineage>
</organism>
<dbReference type="FunFam" id="3.20.20.70:FF:000030">
    <property type="entry name" value="Nicotinate-nucleotide pyrophosphorylase, carboxylating"/>
    <property type="match status" value="1"/>
</dbReference>
<gene>
    <name evidence="9" type="ORF">LCGC14_1303710</name>
</gene>
<evidence type="ECO:0000256" key="1">
    <source>
        <dbReference type="ARBA" id="ARBA00004893"/>
    </source>
</evidence>
<feature type="domain" description="Quinolinate phosphoribosyl transferase N-terminal" evidence="8">
    <location>
        <begin position="24"/>
        <end position="106"/>
    </location>
</feature>
<keyword evidence="4" id="KW-0662">Pyridine nucleotide biosynthesis</keyword>
<evidence type="ECO:0000259" key="7">
    <source>
        <dbReference type="Pfam" id="PF01729"/>
    </source>
</evidence>
<comment type="pathway">
    <text evidence="1">Cofactor biosynthesis; NAD(+) biosynthesis; nicotinate D-ribonucleotide from quinolinate: step 1/1.</text>
</comment>
<dbReference type="CDD" id="cd01572">
    <property type="entry name" value="QPRTase"/>
    <property type="match status" value="1"/>
</dbReference>
<dbReference type="PIRSF" id="PIRSF006250">
    <property type="entry name" value="NadC_ModD"/>
    <property type="match status" value="1"/>
</dbReference>
<protein>
    <recommendedName>
        <fullName evidence="3">nicotinate-nucleotide diphosphorylase (carboxylating)</fullName>
        <ecNumber evidence="3">2.4.2.19</ecNumber>
    </recommendedName>
</protein>
<dbReference type="SUPFAM" id="SSF51690">
    <property type="entry name" value="Nicotinate/Quinolinate PRTase C-terminal domain-like"/>
    <property type="match status" value="1"/>
</dbReference>
<name>A0A0F9L9E8_9ZZZZ</name>
<comment type="caution">
    <text evidence="9">The sequence shown here is derived from an EMBL/GenBank/DDBJ whole genome shotgun (WGS) entry which is preliminary data.</text>
</comment>
<dbReference type="GO" id="GO:0004514">
    <property type="term" value="F:nicotinate-nucleotide diphosphorylase (carboxylating) activity"/>
    <property type="evidence" value="ECO:0007669"/>
    <property type="project" value="UniProtKB-EC"/>
</dbReference>
<dbReference type="GO" id="GO:0009435">
    <property type="term" value="P:NAD+ biosynthetic process"/>
    <property type="evidence" value="ECO:0007669"/>
    <property type="project" value="UniProtKB-UniPathway"/>
</dbReference>
<proteinExistence type="inferred from homology"/>
<dbReference type="AlphaFoldDB" id="A0A0F9L9E8"/>
<evidence type="ECO:0000259" key="8">
    <source>
        <dbReference type="Pfam" id="PF02749"/>
    </source>
</evidence>
<evidence type="ECO:0000313" key="9">
    <source>
        <dbReference type="EMBL" id="KKM83991.1"/>
    </source>
</evidence>
<comment type="similarity">
    <text evidence="2">Belongs to the NadC/ModD family.</text>
</comment>
<dbReference type="InterPro" id="IPR037128">
    <property type="entry name" value="Quinolinate_PRibosylTase_N_sf"/>
</dbReference>
<keyword evidence="5" id="KW-0328">Glycosyltransferase</keyword>
<evidence type="ECO:0000256" key="4">
    <source>
        <dbReference type="ARBA" id="ARBA00022642"/>
    </source>
</evidence>
<dbReference type="GO" id="GO:0034213">
    <property type="term" value="P:quinolinate catabolic process"/>
    <property type="evidence" value="ECO:0007669"/>
    <property type="project" value="TreeGrafter"/>
</dbReference>
<dbReference type="UniPathway" id="UPA00253">
    <property type="reaction ID" value="UER00331"/>
</dbReference>
<dbReference type="Pfam" id="PF01729">
    <property type="entry name" value="QRPTase_C"/>
    <property type="match status" value="1"/>
</dbReference>
<dbReference type="NCBIfam" id="TIGR00078">
    <property type="entry name" value="nadC"/>
    <property type="match status" value="1"/>
</dbReference>